<dbReference type="AlphaFoldDB" id="A0A8C9UZN8"/>
<evidence type="ECO:0000256" key="2">
    <source>
        <dbReference type="ARBA" id="ARBA00004286"/>
    </source>
</evidence>
<reference evidence="10" key="3">
    <citation type="submission" date="2025-09" db="UniProtKB">
        <authorList>
            <consortium name="Ensembl"/>
        </authorList>
    </citation>
    <scope>IDENTIFICATION</scope>
</reference>
<reference evidence="10 11" key="1">
    <citation type="submission" date="2019-04" db="EMBL/GenBank/DDBJ databases">
        <authorList>
            <consortium name="Wellcome Sanger Institute Data Sharing"/>
        </authorList>
    </citation>
    <scope>NUCLEOTIDE SEQUENCE [LARGE SCALE GENOMIC DNA]</scope>
</reference>
<accession>A0A8C9UZN8</accession>
<keyword evidence="4" id="KW-0132">Cell division</keyword>
<feature type="region of interest" description="Disordered" evidence="8">
    <location>
        <begin position="23"/>
        <end position="106"/>
    </location>
</feature>
<keyword evidence="3" id="KW-0158">Chromosome</keyword>
<dbReference type="GO" id="GO:0007064">
    <property type="term" value="P:mitotic sister chromatid cohesion"/>
    <property type="evidence" value="ECO:0007669"/>
    <property type="project" value="TreeGrafter"/>
</dbReference>
<feature type="domain" description="Sororin-like middle region" evidence="9">
    <location>
        <begin position="100"/>
        <end position="195"/>
    </location>
</feature>
<evidence type="ECO:0000256" key="3">
    <source>
        <dbReference type="ARBA" id="ARBA00022454"/>
    </source>
</evidence>
<keyword evidence="11" id="KW-1185">Reference proteome</keyword>
<dbReference type="Ensembl" id="ENSSFOT00015009513.2">
    <property type="protein sequence ID" value="ENSSFOP00015009385.2"/>
    <property type="gene ID" value="ENSSFOG00015006092.2"/>
</dbReference>
<dbReference type="GO" id="GO:0005634">
    <property type="term" value="C:nucleus"/>
    <property type="evidence" value="ECO:0007669"/>
    <property type="project" value="UniProtKB-SubCell"/>
</dbReference>
<evidence type="ECO:0000256" key="8">
    <source>
        <dbReference type="SAM" id="MobiDB-lite"/>
    </source>
</evidence>
<feature type="compositionally biased region" description="Low complexity" evidence="8">
    <location>
        <begin position="33"/>
        <end position="43"/>
    </location>
</feature>
<feature type="region of interest" description="Disordered" evidence="8">
    <location>
        <begin position="176"/>
        <end position="198"/>
    </location>
</feature>
<dbReference type="InterPro" id="IPR018605">
    <property type="entry name" value="Sororin"/>
</dbReference>
<evidence type="ECO:0000313" key="10">
    <source>
        <dbReference type="Ensembl" id="ENSSFOP00015009385.2"/>
    </source>
</evidence>
<dbReference type="GO" id="GO:0051301">
    <property type="term" value="P:cell division"/>
    <property type="evidence" value="ECO:0007669"/>
    <property type="project" value="UniProtKB-KW"/>
</dbReference>
<dbReference type="GO" id="GO:0007080">
    <property type="term" value="P:mitotic metaphase chromosome alignment"/>
    <property type="evidence" value="ECO:0007669"/>
    <property type="project" value="TreeGrafter"/>
</dbReference>
<dbReference type="GO" id="GO:0006302">
    <property type="term" value="P:double-strand break repair"/>
    <property type="evidence" value="ECO:0007669"/>
    <property type="project" value="TreeGrafter"/>
</dbReference>
<dbReference type="GO" id="GO:0031536">
    <property type="term" value="P:positive regulation of exit from mitosis"/>
    <property type="evidence" value="ECO:0007669"/>
    <property type="project" value="TreeGrafter"/>
</dbReference>
<evidence type="ECO:0000256" key="7">
    <source>
        <dbReference type="ARBA" id="ARBA00023306"/>
    </source>
</evidence>
<reference evidence="10" key="2">
    <citation type="submission" date="2025-08" db="UniProtKB">
        <authorList>
            <consortium name="Ensembl"/>
        </authorList>
    </citation>
    <scope>IDENTIFICATION</scope>
</reference>
<keyword evidence="6" id="KW-0539">Nucleus</keyword>
<evidence type="ECO:0000259" key="9">
    <source>
        <dbReference type="Pfam" id="PF09666"/>
    </source>
</evidence>
<dbReference type="PANTHER" id="PTHR31092:SF2">
    <property type="entry name" value="SORORIN"/>
    <property type="match status" value="1"/>
</dbReference>
<dbReference type="GeneTree" id="ENSGT00940000180411"/>
<evidence type="ECO:0000313" key="11">
    <source>
        <dbReference type="Proteomes" id="UP000694397"/>
    </source>
</evidence>
<name>A0A8C9UZN8_SCLFO</name>
<dbReference type="InterPro" id="IPR057261">
    <property type="entry name" value="Sororin-like_M"/>
</dbReference>
<evidence type="ECO:0000256" key="1">
    <source>
        <dbReference type="ARBA" id="ARBA00004123"/>
    </source>
</evidence>
<sequence>MKTTYSPKHAVKRSITVRKIAPRKTQVTETLTPSVRRSPRVSSEGNKVNISRLTDGKSENLKKSTCAPPLAPSNTSAILPPPSETAILAPASPAKPQEDSRSLEWSQKVRRSYSRLSCGEHSFQGAPSSPATQRRDTLFGFEQLETPPVAVHRAQQHHMSVDSSLSALGGSFSLMEATSSTTSSPEPDLNIPGVAVVK</sequence>
<evidence type="ECO:0000256" key="4">
    <source>
        <dbReference type="ARBA" id="ARBA00022618"/>
    </source>
</evidence>
<proteinExistence type="predicted"/>
<comment type="subcellular location">
    <subcellularLocation>
        <location evidence="2">Chromosome</location>
    </subcellularLocation>
    <subcellularLocation>
        <location evidence="1">Nucleus</location>
    </subcellularLocation>
</comment>
<keyword evidence="5" id="KW-0498">Mitosis</keyword>
<dbReference type="GO" id="GO:0005694">
    <property type="term" value="C:chromosome"/>
    <property type="evidence" value="ECO:0007669"/>
    <property type="project" value="UniProtKB-SubCell"/>
</dbReference>
<dbReference type="Proteomes" id="UP000694397">
    <property type="component" value="Chromosome 13"/>
</dbReference>
<keyword evidence="7" id="KW-0131">Cell cycle</keyword>
<evidence type="ECO:0000256" key="6">
    <source>
        <dbReference type="ARBA" id="ARBA00023242"/>
    </source>
</evidence>
<evidence type="ECO:0000256" key="5">
    <source>
        <dbReference type="ARBA" id="ARBA00022776"/>
    </source>
</evidence>
<dbReference type="OrthoDB" id="9949198at2759"/>
<protein>
    <recommendedName>
        <fullName evidence="9">Sororin-like middle region domain-containing protein</fullName>
    </recommendedName>
</protein>
<dbReference type="Pfam" id="PF09666">
    <property type="entry name" value="Sororin_middle"/>
    <property type="match status" value="1"/>
</dbReference>
<dbReference type="PANTHER" id="PTHR31092">
    <property type="entry name" value="SORORIN"/>
    <property type="match status" value="1"/>
</dbReference>
<organism evidence="10 11">
    <name type="scientific">Scleropages formosus</name>
    <name type="common">Asian bonytongue</name>
    <name type="synonym">Osteoglossum formosum</name>
    <dbReference type="NCBI Taxonomy" id="113540"/>
    <lineage>
        <taxon>Eukaryota</taxon>
        <taxon>Metazoa</taxon>
        <taxon>Chordata</taxon>
        <taxon>Craniata</taxon>
        <taxon>Vertebrata</taxon>
        <taxon>Euteleostomi</taxon>
        <taxon>Actinopterygii</taxon>
        <taxon>Neopterygii</taxon>
        <taxon>Teleostei</taxon>
        <taxon>Osteoglossocephala</taxon>
        <taxon>Osteoglossomorpha</taxon>
        <taxon>Osteoglossiformes</taxon>
        <taxon>Osteoglossidae</taxon>
        <taxon>Scleropages</taxon>
    </lineage>
</organism>